<dbReference type="AlphaFoldDB" id="A0A2V3UXQ8"/>
<dbReference type="EMBL" id="QJJM01000011">
    <property type="protein sequence ID" value="PXW72895.1"/>
    <property type="molecule type" value="Genomic_DNA"/>
</dbReference>
<evidence type="ECO:0000313" key="2">
    <source>
        <dbReference type="Proteomes" id="UP000248014"/>
    </source>
</evidence>
<evidence type="ECO:0000313" key="1">
    <source>
        <dbReference type="EMBL" id="PXW72895.1"/>
    </source>
</evidence>
<proteinExistence type="predicted"/>
<keyword evidence="2" id="KW-1185">Reference proteome</keyword>
<sequence>MTAPDDRRKREKRPPKPLNEQALKDLALHYLGRFATTRARLVQYMQRKVRERGWAEERAPDFDRLADRCVELGYVDDAAFAAMKGGALLRRGYGARRVEQALVAAGVGEVERGAVRETASDQAAASAIAFARRKRIGPFAPEPAPAERRQKQLQAFIRAGHDFALARSLVFADSMEEITGLDELIGRDSW</sequence>
<organism evidence="1 2">
    <name type="scientific">Blastomonas natatoria</name>
    <dbReference type="NCBI Taxonomy" id="34015"/>
    <lineage>
        <taxon>Bacteria</taxon>
        <taxon>Pseudomonadati</taxon>
        <taxon>Pseudomonadota</taxon>
        <taxon>Alphaproteobacteria</taxon>
        <taxon>Sphingomonadales</taxon>
        <taxon>Sphingomonadaceae</taxon>
        <taxon>Blastomonas</taxon>
    </lineage>
</organism>
<gene>
    <name evidence="1" type="ORF">C7451_11116</name>
</gene>
<dbReference type="OrthoDB" id="7432442at2"/>
<comment type="caution">
    <text evidence="1">The sequence shown here is derived from an EMBL/GenBank/DDBJ whole genome shotgun (WGS) entry which is preliminary data.</text>
</comment>
<reference evidence="1 2" key="1">
    <citation type="submission" date="2018-05" db="EMBL/GenBank/DDBJ databases">
        <title>Genomic Encyclopedia of Type Strains, Phase IV (KMG-IV): sequencing the most valuable type-strain genomes for metagenomic binning, comparative biology and taxonomic classification.</title>
        <authorList>
            <person name="Goeker M."/>
        </authorList>
    </citation>
    <scope>NUCLEOTIDE SEQUENCE [LARGE SCALE GENOMIC DNA]</scope>
    <source>
        <strain evidence="1 2">DSM 3183</strain>
    </source>
</reference>
<name>A0A2V3UXQ8_9SPHN</name>
<accession>A0A2V3UXQ8</accession>
<dbReference type="RefSeq" id="WP_110299595.1">
    <property type="nucleotide sequence ID" value="NZ_QJJM01000011.1"/>
</dbReference>
<dbReference type="Proteomes" id="UP000248014">
    <property type="component" value="Unassembled WGS sequence"/>
</dbReference>
<protein>
    <submittedName>
        <fullName evidence="1">Regulatory protein</fullName>
    </submittedName>
</protein>